<accession>A0ABP0FWW1</accession>
<keyword evidence="3" id="KW-0268">Exocytosis</keyword>
<sequence length="784" mass="90088">MEKKHVSRAEEEANDKAIKQVANMLQRPDQLDKVEQCKRRVARKKASVEARLKAAVQSQLDGVKTGLSQMTEALNEVREIKENMISVDEMYSNCGALSDKMRDIKDISAQHRQLAAAMENLKHLFGVPEEVAKARDLMKDDKLLLAHKSLTDLETSRDDLLSEQYKLENHSEADIKQLQTYFKEAENLSDELGQVLRKSLSKTITLVRKDSSSLVTALRIVEREHRTDMKMLEQEKFSGFLPPGRPKRWREKTMETLKQAVEDRVESDFYDTREADKMWLVRHLEILRKNVLEDLRVVKFLCVPCFPPAYNIFQQYAHWYHLALASHVAKLIKEGLEGNEIISLLTWLNHYTGRDLMGHFELGLDTNRLPPLLDDNVSEELMHSYFTTTKQNMLSWTQKSLQQDAADWRREASEPETDVDGYYRTSLPVILFQMIQQTIQVAETISDTLKKRVFQVCIEEMNKFVRSYAEAITSYKDEHFQNREFPPFYPLYMVAAVNNCEAFTRFAVNLQLAMEKGMKGGIDSSEIELLQMDQDDSEIDGNPFLEGENVDPLLQFRHEMDNVAQAACGFLLDEVFMDLQPHCASLFQKAWLNDRSGVDTICVTVEDYYTDYVHLRPKYLDWIMREAEKRVIVEYLRAILGRRMKLNNASERLQAGEKLLQEQQMLSSLFNKLSPSSVRSACEALIPIAEVIKLQDKSMMSLELSGLVSKYHDASAEQMQALLAIRGDFSASEGREMVIEAQEAIESSKTITRRSGLYELVEVDPPPIQIPVPSSSSLFSKFNI</sequence>
<dbReference type="Gene3D" id="1.10.357.50">
    <property type="match status" value="1"/>
</dbReference>
<gene>
    <name evidence="4" type="ORF">CVLEPA_LOCUS15101</name>
</gene>
<evidence type="ECO:0000313" key="4">
    <source>
        <dbReference type="EMBL" id="CAK8684098.1"/>
    </source>
</evidence>
<proteinExistence type="inferred from homology"/>
<keyword evidence="2" id="KW-0813">Transport</keyword>
<dbReference type="InterPro" id="IPR010326">
    <property type="entry name" value="EXOC3/Sec6"/>
</dbReference>
<dbReference type="Proteomes" id="UP001642483">
    <property type="component" value="Unassembled WGS sequence"/>
</dbReference>
<dbReference type="EMBL" id="CAWYQH010000097">
    <property type="protein sequence ID" value="CAK8684098.1"/>
    <property type="molecule type" value="Genomic_DNA"/>
</dbReference>
<keyword evidence="5" id="KW-1185">Reference proteome</keyword>
<dbReference type="InterPro" id="IPR042532">
    <property type="entry name" value="EXOC3/Sec6_C"/>
</dbReference>
<name>A0ABP0FWW1_CLALP</name>
<dbReference type="PANTHER" id="PTHR21292">
    <property type="entry name" value="EXOCYST COMPLEX COMPONENT SEC6-RELATED"/>
    <property type="match status" value="1"/>
</dbReference>
<dbReference type="PANTHER" id="PTHR21292:SF1">
    <property type="entry name" value="EXOCYST COMPLEX COMPONENT 3"/>
    <property type="match status" value="1"/>
</dbReference>
<dbReference type="Pfam" id="PF06046">
    <property type="entry name" value="Sec6"/>
    <property type="match status" value="2"/>
</dbReference>
<evidence type="ECO:0000256" key="3">
    <source>
        <dbReference type="ARBA" id="ARBA00022483"/>
    </source>
</evidence>
<evidence type="ECO:0000256" key="2">
    <source>
        <dbReference type="ARBA" id="ARBA00022448"/>
    </source>
</evidence>
<comment type="similarity">
    <text evidence="1">Belongs to the SEC6 family.</text>
</comment>
<evidence type="ECO:0000256" key="1">
    <source>
        <dbReference type="ARBA" id="ARBA00009447"/>
    </source>
</evidence>
<protein>
    <recommendedName>
        <fullName evidence="6">Exocyst complex component Sec6</fullName>
    </recommendedName>
</protein>
<evidence type="ECO:0000313" key="5">
    <source>
        <dbReference type="Proteomes" id="UP001642483"/>
    </source>
</evidence>
<organism evidence="4 5">
    <name type="scientific">Clavelina lepadiformis</name>
    <name type="common">Light-bulb sea squirt</name>
    <name type="synonym">Ascidia lepadiformis</name>
    <dbReference type="NCBI Taxonomy" id="159417"/>
    <lineage>
        <taxon>Eukaryota</taxon>
        <taxon>Metazoa</taxon>
        <taxon>Chordata</taxon>
        <taxon>Tunicata</taxon>
        <taxon>Ascidiacea</taxon>
        <taxon>Aplousobranchia</taxon>
        <taxon>Clavelinidae</taxon>
        <taxon>Clavelina</taxon>
    </lineage>
</organism>
<dbReference type="Gene3D" id="1.10.357.70">
    <property type="entry name" value="Exocyst complex component Sec6, C-terminal domain"/>
    <property type="match status" value="1"/>
</dbReference>
<comment type="caution">
    <text evidence="4">The sequence shown here is derived from an EMBL/GenBank/DDBJ whole genome shotgun (WGS) entry which is preliminary data.</text>
</comment>
<reference evidence="4 5" key="1">
    <citation type="submission" date="2024-02" db="EMBL/GenBank/DDBJ databases">
        <authorList>
            <person name="Daric V."/>
            <person name="Darras S."/>
        </authorList>
    </citation>
    <scope>NUCLEOTIDE SEQUENCE [LARGE SCALE GENOMIC DNA]</scope>
</reference>
<evidence type="ECO:0008006" key="6">
    <source>
        <dbReference type="Google" id="ProtNLM"/>
    </source>
</evidence>